<dbReference type="SUPFAM" id="SSF52743">
    <property type="entry name" value="Subtilisin-like"/>
    <property type="match status" value="1"/>
</dbReference>
<dbReference type="GO" id="GO:0004252">
    <property type="term" value="F:serine-type endopeptidase activity"/>
    <property type="evidence" value="ECO:0007669"/>
    <property type="project" value="InterPro"/>
</dbReference>
<evidence type="ECO:0000256" key="1">
    <source>
        <dbReference type="ARBA" id="ARBA00011073"/>
    </source>
</evidence>
<dbReference type="InterPro" id="IPR000209">
    <property type="entry name" value="Peptidase_S8/S53_dom"/>
</dbReference>
<dbReference type="InterPro" id="IPR036852">
    <property type="entry name" value="Peptidase_S8/S53_dom_sf"/>
</dbReference>
<feature type="region of interest" description="Disordered" evidence="6">
    <location>
        <begin position="1"/>
        <end position="35"/>
    </location>
</feature>
<dbReference type="AlphaFoldDB" id="S8EWN2"/>
<evidence type="ECO:0000256" key="3">
    <source>
        <dbReference type="ARBA" id="ARBA00022801"/>
    </source>
</evidence>
<gene>
    <name evidence="8" type="ORF">FOMPIDRAFT_93608</name>
</gene>
<dbReference type="Pfam" id="PF00082">
    <property type="entry name" value="Peptidase_S8"/>
    <property type="match status" value="1"/>
</dbReference>
<keyword evidence="9" id="KW-1185">Reference proteome</keyword>
<keyword evidence="2" id="KW-0645">Protease</keyword>
<reference evidence="8 9" key="1">
    <citation type="journal article" date="2012" name="Science">
        <title>The Paleozoic origin of enzymatic lignin decomposition reconstructed from 31 fungal genomes.</title>
        <authorList>
            <person name="Floudas D."/>
            <person name="Binder M."/>
            <person name="Riley R."/>
            <person name="Barry K."/>
            <person name="Blanchette R.A."/>
            <person name="Henrissat B."/>
            <person name="Martinez A.T."/>
            <person name="Otillar R."/>
            <person name="Spatafora J.W."/>
            <person name="Yadav J.S."/>
            <person name="Aerts A."/>
            <person name="Benoit I."/>
            <person name="Boyd A."/>
            <person name="Carlson A."/>
            <person name="Copeland A."/>
            <person name="Coutinho P.M."/>
            <person name="de Vries R.P."/>
            <person name="Ferreira P."/>
            <person name="Findley K."/>
            <person name="Foster B."/>
            <person name="Gaskell J."/>
            <person name="Glotzer D."/>
            <person name="Gorecki P."/>
            <person name="Heitman J."/>
            <person name="Hesse C."/>
            <person name="Hori C."/>
            <person name="Igarashi K."/>
            <person name="Jurgens J.A."/>
            <person name="Kallen N."/>
            <person name="Kersten P."/>
            <person name="Kohler A."/>
            <person name="Kuees U."/>
            <person name="Kumar T.K.A."/>
            <person name="Kuo A."/>
            <person name="LaButti K."/>
            <person name="Larrondo L.F."/>
            <person name="Lindquist E."/>
            <person name="Ling A."/>
            <person name="Lombard V."/>
            <person name="Lucas S."/>
            <person name="Lundell T."/>
            <person name="Martin R."/>
            <person name="McLaughlin D.J."/>
            <person name="Morgenstern I."/>
            <person name="Morin E."/>
            <person name="Murat C."/>
            <person name="Nagy L.G."/>
            <person name="Nolan M."/>
            <person name="Ohm R.A."/>
            <person name="Patyshakuliyeva A."/>
            <person name="Rokas A."/>
            <person name="Ruiz-Duenas F.J."/>
            <person name="Sabat G."/>
            <person name="Salamov A."/>
            <person name="Samejima M."/>
            <person name="Schmutz J."/>
            <person name="Slot J.C."/>
            <person name="St John F."/>
            <person name="Stenlid J."/>
            <person name="Sun H."/>
            <person name="Sun S."/>
            <person name="Syed K."/>
            <person name="Tsang A."/>
            <person name="Wiebenga A."/>
            <person name="Young D."/>
            <person name="Pisabarro A."/>
            <person name="Eastwood D.C."/>
            <person name="Martin F."/>
            <person name="Cullen D."/>
            <person name="Grigoriev I.V."/>
            <person name="Hibbett D.S."/>
        </authorList>
    </citation>
    <scope>NUCLEOTIDE SEQUENCE</scope>
    <source>
        <strain evidence="9">FP-58527</strain>
    </source>
</reference>
<protein>
    <recommendedName>
        <fullName evidence="7">Peptidase S8/S53 domain-containing protein</fullName>
    </recommendedName>
</protein>
<accession>S8EWN2</accession>
<dbReference type="Proteomes" id="UP000015241">
    <property type="component" value="Unassembled WGS sequence"/>
</dbReference>
<dbReference type="InParanoid" id="S8EWN2"/>
<dbReference type="PANTHER" id="PTHR43806:SF11">
    <property type="entry name" value="CEREVISIN-RELATED"/>
    <property type="match status" value="1"/>
</dbReference>
<evidence type="ECO:0000313" key="8">
    <source>
        <dbReference type="EMBL" id="EPS94025.1"/>
    </source>
</evidence>
<feature type="domain" description="Peptidase S8/S53" evidence="7">
    <location>
        <begin position="140"/>
        <end position="199"/>
    </location>
</feature>
<dbReference type="Gene3D" id="3.40.50.200">
    <property type="entry name" value="Peptidase S8/S53 domain"/>
    <property type="match status" value="2"/>
</dbReference>
<dbReference type="PROSITE" id="PS00138">
    <property type="entry name" value="SUBTILASE_SER"/>
    <property type="match status" value="1"/>
</dbReference>
<dbReference type="HOGENOM" id="CLU_1138027_0_0_1"/>
<comment type="caution">
    <text evidence="5">Lacks conserved residue(s) required for the propagation of feature annotation.</text>
</comment>
<evidence type="ECO:0000313" key="9">
    <source>
        <dbReference type="Proteomes" id="UP000015241"/>
    </source>
</evidence>
<evidence type="ECO:0000259" key="7">
    <source>
        <dbReference type="Pfam" id="PF00082"/>
    </source>
</evidence>
<dbReference type="eggNOG" id="KOG1153">
    <property type="taxonomic scope" value="Eukaryota"/>
</dbReference>
<keyword evidence="4" id="KW-0720">Serine protease</keyword>
<dbReference type="PROSITE" id="PS51892">
    <property type="entry name" value="SUBTILASE"/>
    <property type="match status" value="1"/>
</dbReference>
<evidence type="ECO:0000256" key="6">
    <source>
        <dbReference type="SAM" id="MobiDB-lite"/>
    </source>
</evidence>
<evidence type="ECO:0000256" key="4">
    <source>
        <dbReference type="ARBA" id="ARBA00022825"/>
    </source>
</evidence>
<dbReference type="GO" id="GO:0006508">
    <property type="term" value="P:proteolysis"/>
    <property type="evidence" value="ECO:0007669"/>
    <property type="project" value="UniProtKB-KW"/>
</dbReference>
<dbReference type="EMBL" id="KE504247">
    <property type="protein sequence ID" value="EPS94025.1"/>
    <property type="molecule type" value="Genomic_DNA"/>
</dbReference>
<evidence type="ECO:0000256" key="2">
    <source>
        <dbReference type="ARBA" id="ARBA00022670"/>
    </source>
</evidence>
<dbReference type="OrthoDB" id="206201at2759"/>
<keyword evidence="3" id="KW-0378">Hydrolase</keyword>
<comment type="similarity">
    <text evidence="1 5">Belongs to the peptidase S8 family.</text>
</comment>
<proteinExistence type="inferred from homology"/>
<dbReference type="PANTHER" id="PTHR43806">
    <property type="entry name" value="PEPTIDASE S8"/>
    <property type="match status" value="1"/>
</dbReference>
<sequence length="244" mass="25926">MLQGLSGRLRHEEEEEEEEDPGQRPKLTSGTFDSQGREGVDISIIITESMLITSISKNVDANGHGTHGAGTIASRAYGVAKEANVKVVADEFRKTGKTAHKGSVANMSLGGGKSKGFGAVNRAVDRGFAVAAARWCTVTPGDERASFSNHNPCVDVFAPGLNVRSTYICGETLSGTSMASPHTAGLLAYLLTLYPSVRFDPDVVPDFSSIRNSSKLFEDRILLARGTQAGEEGFALDVRPQPPS</sequence>
<dbReference type="InterPro" id="IPR050131">
    <property type="entry name" value="Peptidase_S8_subtilisin-like"/>
</dbReference>
<organism evidence="8 9">
    <name type="scientific">Fomitopsis schrenkii</name>
    <name type="common">Brown rot fungus</name>
    <dbReference type="NCBI Taxonomy" id="2126942"/>
    <lineage>
        <taxon>Eukaryota</taxon>
        <taxon>Fungi</taxon>
        <taxon>Dikarya</taxon>
        <taxon>Basidiomycota</taxon>
        <taxon>Agaricomycotina</taxon>
        <taxon>Agaricomycetes</taxon>
        <taxon>Polyporales</taxon>
        <taxon>Fomitopsis</taxon>
    </lineage>
</organism>
<dbReference type="InterPro" id="IPR023828">
    <property type="entry name" value="Peptidase_S8_Ser-AS"/>
</dbReference>
<evidence type="ECO:0000256" key="5">
    <source>
        <dbReference type="PROSITE-ProRule" id="PRU01240"/>
    </source>
</evidence>
<dbReference type="GO" id="GO:0005615">
    <property type="term" value="C:extracellular space"/>
    <property type="evidence" value="ECO:0007669"/>
    <property type="project" value="TreeGrafter"/>
</dbReference>
<name>S8EWN2_FOMSC</name>
<dbReference type="STRING" id="743788.S8EWN2"/>